<dbReference type="Proteomes" id="UP000281343">
    <property type="component" value="Unassembled WGS sequence"/>
</dbReference>
<evidence type="ECO:0000313" key="2">
    <source>
        <dbReference type="EMBL" id="RMA42044.1"/>
    </source>
</evidence>
<protein>
    <submittedName>
        <fullName evidence="2">DUF177 domain-containing protein</fullName>
    </submittedName>
</protein>
<evidence type="ECO:0000256" key="1">
    <source>
        <dbReference type="SAM" id="MobiDB-lite"/>
    </source>
</evidence>
<name>A0A3L9XZR2_9RHOB</name>
<dbReference type="InterPro" id="IPR003772">
    <property type="entry name" value="YceD"/>
</dbReference>
<evidence type="ECO:0000313" key="3">
    <source>
        <dbReference type="Proteomes" id="UP000281343"/>
    </source>
</evidence>
<proteinExistence type="predicted"/>
<dbReference type="Pfam" id="PF02620">
    <property type="entry name" value="YceD"/>
    <property type="match status" value="1"/>
</dbReference>
<accession>A0A3L9XZR2</accession>
<comment type="caution">
    <text evidence="2">The sequence shown here is derived from an EMBL/GenBank/DDBJ whole genome shotgun (WGS) entry which is preliminary data.</text>
</comment>
<dbReference type="RefSeq" id="WP_121898151.1">
    <property type="nucleotide sequence ID" value="NZ_RCNT01000005.1"/>
</dbReference>
<reference evidence="2 3" key="1">
    <citation type="submission" date="2018-10" db="EMBL/GenBank/DDBJ databases">
        <authorList>
            <person name="Jung H.S."/>
            <person name="Jeon C.O."/>
        </authorList>
    </citation>
    <scope>NUCLEOTIDE SEQUENCE [LARGE SCALE GENOMIC DNA]</scope>
    <source>
        <strain evidence="2 3">MA-7-27</strain>
    </source>
</reference>
<dbReference type="EMBL" id="RCNT01000005">
    <property type="protein sequence ID" value="RMA42044.1"/>
    <property type="molecule type" value="Genomic_DNA"/>
</dbReference>
<sequence length="198" mass="21710">MTEPANDLPRAEIRLGDIRRDKAQEFELIPTAGEMRAIARSLQIEGLRKLRFTGALDRVSDTELRLNGHLGATVVQPCIITLAPVTTRIEADVTRRYLAEMPEPDPEQDEVEMPEDETMEPLRPRLDLAEVMIEALALNLPLYPRAEGADLGEAVFTEPGVTPLRDEDTRPFAGLSGLRAALKDADPDDGGEDGGGQD</sequence>
<gene>
    <name evidence="2" type="ORF">D9R08_11300</name>
</gene>
<dbReference type="AlphaFoldDB" id="A0A3L9XZR2"/>
<keyword evidence="3" id="KW-1185">Reference proteome</keyword>
<organism evidence="2 3">
    <name type="scientific">Rhodophyticola porphyridii</name>
    <dbReference type="NCBI Taxonomy" id="1852017"/>
    <lineage>
        <taxon>Bacteria</taxon>
        <taxon>Pseudomonadati</taxon>
        <taxon>Pseudomonadota</taxon>
        <taxon>Alphaproteobacteria</taxon>
        <taxon>Rhodobacterales</taxon>
        <taxon>Roseobacteraceae</taxon>
        <taxon>Rhodophyticola</taxon>
    </lineage>
</organism>
<feature type="region of interest" description="Disordered" evidence="1">
    <location>
        <begin position="179"/>
        <end position="198"/>
    </location>
</feature>
<dbReference type="OrthoDB" id="8443793at2"/>